<protein>
    <submittedName>
        <fullName evidence="1">Uncharacterized protein</fullName>
    </submittedName>
</protein>
<reference evidence="1" key="1">
    <citation type="submission" date="2023-08" db="EMBL/GenBank/DDBJ databases">
        <authorList>
            <person name="Alioto T."/>
            <person name="Alioto T."/>
            <person name="Gomez Garrido J."/>
        </authorList>
    </citation>
    <scope>NUCLEOTIDE SEQUENCE</scope>
</reference>
<name>A0AA36BMC3_OCTVU</name>
<organism evidence="1 2">
    <name type="scientific">Octopus vulgaris</name>
    <name type="common">Common octopus</name>
    <dbReference type="NCBI Taxonomy" id="6645"/>
    <lineage>
        <taxon>Eukaryota</taxon>
        <taxon>Metazoa</taxon>
        <taxon>Spiralia</taxon>
        <taxon>Lophotrochozoa</taxon>
        <taxon>Mollusca</taxon>
        <taxon>Cephalopoda</taxon>
        <taxon>Coleoidea</taxon>
        <taxon>Octopodiformes</taxon>
        <taxon>Octopoda</taxon>
        <taxon>Incirrata</taxon>
        <taxon>Octopodidae</taxon>
        <taxon>Octopus</taxon>
    </lineage>
</organism>
<accession>A0AA36BMC3</accession>
<keyword evidence="2" id="KW-1185">Reference proteome</keyword>
<gene>
    <name evidence="1" type="ORF">OCTVUL_1B016533</name>
</gene>
<evidence type="ECO:0000313" key="2">
    <source>
        <dbReference type="Proteomes" id="UP001162480"/>
    </source>
</evidence>
<sequence length="72" mass="8151">MYTEVDRSKRNLNDVFTSGLRLTTLGILATITVLDLSSIAKKNWNELLFIECGKTKSVCQYLGISNRIVRTQ</sequence>
<dbReference type="EMBL" id="OX597832">
    <property type="protein sequence ID" value="CAI9736779.1"/>
    <property type="molecule type" value="Genomic_DNA"/>
</dbReference>
<evidence type="ECO:0000313" key="1">
    <source>
        <dbReference type="EMBL" id="CAI9736779.1"/>
    </source>
</evidence>
<dbReference type="AlphaFoldDB" id="A0AA36BMC3"/>
<dbReference type="Proteomes" id="UP001162480">
    <property type="component" value="Chromosome 19"/>
</dbReference>
<proteinExistence type="predicted"/>